<evidence type="ECO:0000313" key="2">
    <source>
        <dbReference type="Proteomes" id="UP000634136"/>
    </source>
</evidence>
<proteinExistence type="predicted"/>
<gene>
    <name evidence="1" type="ORF">G2W53_040834</name>
</gene>
<protein>
    <submittedName>
        <fullName evidence="1">Uncharacterized protein</fullName>
    </submittedName>
</protein>
<keyword evidence="2" id="KW-1185">Reference proteome</keyword>
<dbReference type="EMBL" id="JAAIUW010000013">
    <property type="protein sequence ID" value="KAF7801723.1"/>
    <property type="molecule type" value="Genomic_DNA"/>
</dbReference>
<organism evidence="1 2">
    <name type="scientific">Senna tora</name>
    <dbReference type="NCBI Taxonomy" id="362788"/>
    <lineage>
        <taxon>Eukaryota</taxon>
        <taxon>Viridiplantae</taxon>
        <taxon>Streptophyta</taxon>
        <taxon>Embryophyta</taxon>
        <taxon>Tracheophyta</taxon>
        <taxon>Spermatophyta</taxon>
        <taxon>Magnoliopsida</taxon>
        <taxon>eudicotyledons</taxon>
        <taxon>Gunneridae</taxon>
        <taxon>Pentapetalae</taxon>
        <taxon>rosids</taxon>
        <taxon>fabids</taxon>
        <taxon>Fabales</taxon>
        <taxon>Fabaceae</taxon>
        <taxon>Caesalpinioideae</taxon>
        <taxon>Cassia clade</taxon>
        <taxon>Senna</taxon>
    </lineage>
</organism>
<sequence length="66" mass="7831">MDGYRRRSRELLKGYVSHQDCIMTQPKPKVSFEDTYDESVDAKAASYISKVQERFKLERLNSERRS</sequence>
<dbReference type="Proteomes" id="UP000634136">
    <property type="component" value="Unassembled WGS sequence"/>
</dbReference>
<dbReference type="PANTHER" id="PTHR36030:SF1">
    <property type="entry name" value="CALMODULIN-BINDING DOMAIN-CONTAINING PROTEIN"/>
    <property type="match status" value="1"/>
</dbReference>
<dbReference type="OrthoDB" id="911847at2759"/>
<name>A0A834VXI6_9FABA</name>
<dbReference type="InterPro" id="IPR008480">
    <property type="entry name" value="DUF761_pln"/>
</dbReference>
<dbReference type="PANTHER" id="PTHR36030">
    <property type="entry name" value="CALMODULIN-BINDING DOMAIN-CONTAINING PROTEIN"/>
    <property type="match status" value="1"/>
</dbReference>
<dbReference type="AlphaFoldDB" id="A0A834VXI6"/>
<reference evidence="1" key="1">
    <citation type="submission" date="2020-09" db="EMBL/GenBank/DDBJ databases">
        <title>Genome-Enabled Discovery of Anthraquinone Biosynthesis in Senna tora.</title>
        <authorList>
            <person name="Kang S.-H."/>
            <person name="Pandey R.P."/>
            <person name="Lee C.-M."/>
            <person name="Sim J.-S."/>
            <person name="Jeong J.-T."/>
            <person name="Choi B.-S."/>
            <person name="Jung M."/>
            <person name="Ginzburg D."/>
            <person name="Zhao K."/>
            <person name="Won S.Y."/>
            <person name="Oh T.-J."/>
            <person name="Yu Y."/>
            <person name="Kim N.-H."/>
            <person name="Lee O.R."/>
            <person name="Lee T.-H."/>
            <person name="Bashyal P."/>
            <person name="Kim T.-S."/>
            <person name="Lee W.-H."/>
            <person name="Kawkins C."/>
            <person name="Kim C.-K."/>
            <person name="Kim J.S."/>
            <person name="Ahn B.O."/>
            <person name="Rhee S.Y."/>
            <person name="Sohng J.K."/>
        </authorList>
    </citation>
    <scope>NUCLEOTIDE SEQUENCE</scope>
    <source>
        <tissue evidence="1">Leaf</tissue>
    </source>
</reference>
<accession>A0A834VXI6</accession>
<dbReference type="Pfam" id="PF05553">
    <property type="entry name" value="DUF761"/>
    <property type="match status" value="1"/>
</dbReference>
<evidence type="ECO:0000313" key="1">
    <source>
        <dbReference type="EMBL" id="KAF7801723.1"/>
    </source>
</evidence>
<comment type="caution">
    <text evidence="1">The sequence shown here is derived from an EMBL/GenBank/DDBJ whole genome shotgun (WGS) entry which is preliminary data.</text>
</comment>